<evidence type="ECO:0000256" key="4">
    <source>
        <dbReference type="ARBA" id="ARBA00023204"/>
    </source>
</evidence>
<dbReference type="SUPFAM" id="SSF100879">
    <property type="entry name" value="Lesion bypass DNA polymerase (Y-family), little finger domain"/>
    <property type="match status" value="1"/>
</dbReference>
<dbReference type="Pfam" id="PF00817">
    <property type="entry name" value="IMS"/>
    <property type="match status" value="1"/>
</dbReference>
<dbReference type="EMBL" id="UGSB01000001">
    <property type="protein sequence ID" value="SUA58139.1"/>
    <property type="molecule type" value="Genomic_DNA"/>
</dbReference>
<evidence type="ECO:0000256" key="2">
    <source>
        <dbReference type="ARBA" id="ARBA00022763"/>
    </source>
</evidence>
<dbReference type="GO" id="GO:0003887">
    <property type="term" value="F:DNA-directed DNA polymerase activity"/>
    <property type="evidence" value="ECO:0007669"/>
    <property type="project" value="UniProtKB-EC"/>
</dbReference>
<evidence type="ECO:0000256" key="1">
    <source>
        <dbReference type="ARBA" id="ARBA00010945"/>
    </source>
</evidence>
<dbReference type="InterPro" id="IPR025188">
    <property type="entry name" value="DUF4113"/>
</dbReference>
<dbReference type="InterPro" id="IPR036775">
    <property type="entry name" value="DNA_pol_Y-fam_lit_finger_sf"/>
</dbReference>
<dbReference type="Gene3D" id="3.40.1170.60">
    <property type="match status" value="1"/>
</dbReference>
<dbReference type="PANTHER" id="PTHR11076">
    <property type="entry name" value="DNA REPAIR POLYMERASE UMUC / TRANSFERASE FAMILY MEMBER"/>
    <property type="match status" value="1"/>
</dbReference>
<accession>A0A378XK31</accession>
<dbReference type="InterPro" id="IPR043128">
    <property type="entry name" value="Rev_trsase/Diguanyl_cyclase"/>
</dbReference>
<dbReference type="CDD" id="cd01700">
    <property type="entry name" value="PolY_Pol_V_umuC"/>
    <property type="match status" value="1"/>
</dbReference>
<evidence type="ECO:0000256" key="3">
    <source>
        <dbReference type="ARBA" id="ARBA00023199"/>
    </source>
</evidence>
<keyword evidence="7" id="KW-0808">Transferase</keyword>
<keyword evidence="2" id="KW-0227">DNA damage</keyword>
<dbReference type="EC" id="2.7.7.7" evidence="7"/>
<keyword evidence="4" id="KW-0234">DNA repair</keyword>
<dbReference type="RefSeq" id="WP_026253505.1">
    <property type="nucleotide sequence ID" value="NZ_CP065725.1"/>
</dbReference>
<dbReference type="Proteomes" id="UP000254603">
    <property type="component" value="Unassembled WGS sequence"/>
</dbReference>
<dbReference type="InterPro" id="IPR024728">
    <property type="entry name" value="PolY_HhH_motif"/>
</dbReference>
<reference evidence="7 10" key="2">
    <citation type="submission" date="2020-12" db="EMBL/GenBank/DDBJ databases">
        <title>FDA dAtabase for Regulatory Grade micrObial Sequences (FDA-ARGOS): Supporting development and validation of Infectious Disease Dx tests.</title>
        <authorList>
            <person name="Sproer C."/>
            <person name="Gronow S."/>
            <person name="Severitt S."/>
            <person name="Schroder I."/>
            <person name="Tallon L."/>
            <person name="Sadzewicz L."/>
            <person name="Zhao X."/>
            <person name="Boylan J."/>
            <person name="Ott S."/>
            <person name="Bowen H."/>
            <person name="Vavikolanu K."/>
            <person name="Mehta A."/>
            <person name="Aluvathingal J."/>
            <person name="Nadendla S."/>
            <person name="Lowell S."/>
            <person name="Myers T."/>
            <person name="Yan Y."/>
            <person name="Sichtig H."/>
        </authorList>
    </citation>
    <scope>NUCLEOTIDE SEQUENCE [LARGE SCALE GENOMIC DNA]</scope>
    <source>
        <strain evidence="7 10">FDAARGOS_872</strain>
    </source>
</reference>
<dbReference type="Gene3D" id="3.30.70.270">
    <property type="match status" value="1"/>
</dbReference>
<protein>
    <submittedName>
        <fullName evidence="7 8">DNA polymerase V subunit UmuC</fullName>
        <ecNumber evidence="7">2.7.7.7</ecNumber>
    </submittedName>
</protein>
<evidence type="ECO:0000313" key="10">
    <source>
        <dbReference type="Proteomes" id="UP000594903"/>
    </source>
</evidence>
<dbReference type="InterPro" id="IPR043502">
    <property type="entry name" value="DNA/RNA_pol_sf"/>
</dbReference>
<name>A0A378XK31_9BURK</name>
<dbReference type="InterPro" id="IPR017961">
    <property type="entry name" value="DNA_pol_Y-fam_little_finger"/>
</dbReference>
<evidence type="ECO:0000313" key="8">
    <source>
        <dbReference type="EMBL" id="SUA58139.1"/>
    </source>
</evidence>
<dbReference type="GO" id="GO:0006281">
    <property type="term" value="P:DNA repair"/>
    <property type="evidence" value="ECO:0007669"/>
    <property type="project" value="UniProtKB-KW"/>
</dbReference>
<keyword evidence="10" id="KW-1185">Reference proteome</keyword>
<dbReference type="Proteomes" id="UP000594903">
    <property type="component" value="Chromosome"/>
</dbReference>
<dbReference type="STRING" id="1122619.GCA_000373745_00146"/>
<dbReference type="Pfam" id="PF11799">
    <property type="entry name" value="IMS_C"/>
    <property type="match status" value="1"/>
</dbReference>
<dbReference type="EMBL" id="CP065725">
    <property type="protein sequence ID" value="QPT39962.1"/>
    <property type="molecule type" value="Genomic_DNA"/>
</dbReference>
<dbReference type="SUPFAM" id="SSF56672">
    <property type="entry name" value="DNA/RNA polymerases"/>
    <property type="match status" value="1"/>
</dbReference>
<dbReference type="GO" id="GO:0005829">
    <property type="term" value="C:cytosol"/>
    <property type="evidence" value="ECO:0007669"/>
    <property type="project" value="TreeGrafter"/>
</dbReference>
<comment type="similarity">
    <text evidence="1">Belongs to the DNA polymerase type-Y family.</text>
</comment>
<dbReference type="GO" id="GO:0009432">
    <property type="term" value="P:SOS response"/>
    <property type="evidence" value="ECO:0007669"/>
    <property type="project" value="UniProtKB-KW"/>
</dbReference>
<evidence type="ECO:0000313" key="9">
    <source>
        <dbReference type="Proteomes" id="UP000254603"/>
    </source>
</evidence>
<dbReference type="Pfam" id="PF11798">
    <property type="entry name" value="IMS_HHH"/>
    <property type="match status" value="1"/>
</dbReference>
<dbReference type="Pfam" id="PF13438">
    <property type="entry name" value="DUF4113"/>
    <property type="match status" value="1"/>
</dbReference>
<keyword evidence="3" id="KW-0741">SOS mutagenesis</keyword>
<dbReference type="PANTHER" id="PTHR11076:SF34">
    <property type="entry name" value="PROTEIN UMUC"/>
    <property type="match status" value="1"/>
</dbReference>
<keyword evidence="5" id="KW-0742">SOS response</keyword>
<dbReference type="InterPro" id="IPR050116">
    <property type="entry name" value="DNA_polymerase-Y"/>
</dbReference>
<reference evidence="8 9" key="1">
    <citation type="submission" date="2018-06" db="EMBL/GenBank/DDBJ databases">
        <authorList>
            <consortium name="Pathogen Informatics"/>
            <person name="Doyle S."/>
        </authorList>
    </citation>
    <scope>NUCLEOTIDE SEQUENCE [LARGE SCALE GENOMIC DNA]</scope>
    <source>
        <strain evidence="8 9">NCTC11997</strain>
    </source>
</reference>
<evidence type="ECO:0000259" key="6">
    <source>
        <dbReference type="PROSITE" id="PS50173"/>
    </source>
</evidence>
<proteinExistence type="inferred from homology"/>
<dbReference type="Gene3D" id="1.10.150.20">
    <property type="entry name" value="5' to 3' exonuclease, C-terminal subdomain"/>
    <property type="match status" value="1"/>
</dbReference>
<dbReference type="NCBIfam" id="NF002955">
    <property type="entry name" value="PRK03609.1"/>
    <property type="match status" value="1"/>
</dbReference>
<dbReference type="GO" id="GO:0003684">
    <property type="term" value="F:damaged DNA binding"/>
    <property type="evidence" value="ECO:0007669"/>
    <property type="project" value="InterPro"/>
</dbReference>
<keyword evidence="7" id="KW-0548">Nucleotidyltransferase</keyword>
<dbReference type="PROSITE" id="PS50173">
    <property type="entry name" value="UMUC"/>
    <property type="match status" value="1"/>
</dbReference>
<dbReference type="GO" id="GO:0042276">
    <property type="term" value="P:error-prone translesion synthesis"/>
    <property type="evidence" value="ECO:0007669"/>
    <property type="project" value="TreeGrafter"/>
</dbReference>
<gene>
    <name evidence="8" type="primary">umuC</name>
    <name evidence="7" type="ORF">I6G29_12770</name>
    <name evidence="8" type="ORF">NCTC11997_02628</name>
</gene>
<dbReference type="InterPro" id="IPR001126">
    <property type="entry name" value="UmuC"/>
</dbReference>
<dbReference type="AlphaFoldDB" id="A0A378XK31"/>
<organism evidence="8 9">
    <name type="scientific">Oligella ureolytica</name>
    <dbReference type="NCBI Taxonomy" id="90244"/>
    <lineage>
        <taxon>Bacteria</taxon>
        <taxon>Pseudomonadati</taxon>
        <taxon>Pseudomonadota</taxon>
        <taxon>Betaproteobacteria</taxon>
        <taxon>Burkholderiales</taxon>
        <taxon>Alcaligenaceae</taxon>
        <taxon>Oligella</taxon>
    </lineage>
</organism>
<evidence type="ECO:0000313" key="7">
    <source>
        <dbReference type="EMBL" id="QPT39962.1"/>
    </source>
</evidence>
<feature type="domain" description="UmuC" evidence="6">
    <location>
        <begin position="12"/>
        <end position="200"/>
    </location>
</feature>
<dbReference type="Gene3D" id="3.30.1490.100">
    <property type="entry name" value="DNA polymerase, Y-family, little finger domain"/>
    <property type="match status" value="1"/>
</dbReference>
<sequence>MVKQHEATEAVFALIDCNSFYASCEKLFRPDLRHRPVVVLSNNDGCVVARSEEAKALGIPMAVPFFKIKPLIKRHRVSFFSSNYALYADISKRVMSTLSKLAPDIEIYSIDEAFLELSRLSSLHTMEDFNHYGHLIRRQVHQWIGIQIGVGIAPTKTLAKLANHASKKYPASKGVVVLLESQRRENLLKITPVEDIWGVGRRLSQKLKQLGIKTAWDLSRLEPEHARQQFSVVLERTIRELNGESCLELDSIQSKKQIISSRTFGRHITTLREMEQAISEYTVLAATKLRQQNQQAKHVSVFIQTHRFNAADKYYYNSASGDLLLPSNDTRELNALALRLLKTIWRSDYRYNKAGVMLSDFYDAQLYQTQLFDDEVQNTRGRYLMQTIDRLNLQQPGSIRFASQGLSQDTQWTMQRRYLSPAYTTNWKAIPCVR</sequence>
<evidence type="ECO:0000256" key="5">
    <source>
        <dbReference type="ARBA" id="ARBA00023236"/>
    </source>
</evidence>